<evidence type="ECO:0000313" key="1">
    <source>
        <dbReference type="EMBL" id="GHC57547.1"/>
    </source>
</evidence>
<sequence length="381" mass="42020">MPAPCPPLYADPVTIKLDFSNATIAGLVLAKVGNPSRDEPLQTSKHVFEVDPEDQPTLSSIFLRPFKSFSLVGQKFHHHSSLEQHEINNCAAAIFENPEKLLEQGCQISTRLHTKSTHPNIKSGDLCISRIEGIQAGEETVDAICILKSESVSPFLSISAQDGDLQLSTEHGINPEKIDKGCLIVNQFSRKGFYVLTFDRGSSESRFWVKDFLNVIAIPDNALLSKKVAEMAVSAVAESAAASAAASNAETPRDDAEASPPWEVNAAAKEALAYFDNKNHFSMAEFEEQALRTPEAKAAFREKKKQLEEESGVAIAEGFDISQKDVSKAKKLMKSIMKLDSGVEIRLKPKVVANPDKVMEKGYDEEKKMNYIKVYFNKETQ</sequence>
<gene>
    <name evidence="1" type="ORF">GCM10007100_25650</name>
</gene>
<dbReference type="EMBL" id="BMXI01000010">
    <property type="protein sequence ID" value="GHC57547.1"/>
    <property type="molecule type" value="Genomic_DNA"/>
</dbReference>
<evidence type="ECO:0008006" key="3">
    <source>
        <dbReference type="Google" id="ProtNLM"/>
    </source>
</evidence>
<organism evidence="1 2">
    <name type="scientific">Roseibacillus persicicus</name>
    <dbReference type="NCBI Taxonomy" id="454148"/>
    <lineage>
        <taxon>Bacteria</taxon>
        <taxon>Pseudomonadati</taxon>
        <taxon>Verrucomicrobiota</taxon>
        <taxon>Verrucomicrobiia</taxon>
        <taxon>Verrucomicrobiales</taxon>
        <taxon>Verrucomicrobiaceae</taxon>
        <taxon>Roseibacillus</taxon>
    </lineage>
</organism>
<dbReference type="AlphaFoldDB" id="A0A918TPB9"/>
<accession>A0A918TPB9</accession>
<comment type="caution">
    <text evidence="1">The sequence shown here is derived from an EMBL/GenBank/DDBJ whole genome shotgun (WGS) entry which is preliminary data.</text>
</comment>
<name>A0A918TPB9_9BACT</name>
<evidence type="ECO:0000313" key="2">
    <source>
        <dbReference type="Proteomes" id="UP000644507"/>
    </source>
</evidence>
<keyword evidence="2" id="KW-1185">Reference proteome</keyword>
<dbReference type="Proteomes" id="UP000644507">
    <property type="component" value="Unassembled WGS sequence"/>
</dbReference>
<protein>
    <recommendedName>
        <fullName evidence="3">Nucleoid-associated protein</fullName>
    </recommendedName>
</protein>
<proteinExistence type="predicted"/>
<reference evidence="1" key="1">
    <citation type="journal article" date="2014" name="Int. J. Syst. Evol. Microbiol.">
        <title>Complete genome sequence of Corynebacterium casei LMG S-19264T (=DSM 44701T), isolated from a smear-ripened cheese.</title>
        <authorList>
            <consortium name="US DOE Joint Genome Institute (JGI-PGF)"/>
            <person name="Walter F."/>
            <person name="Albersmeier A."/>
            <person name="Kalinowski J."/>
            <person name="Ruckert C."/>
        </authorList>
    </citation>
    <scope>NUCLEOTIDE SEQUENCE</scope>
    <source>
        <strain evidence="1">KCTC 12988</strain>
    </source>
</reference>
<reference evidence="1" key="2">
    <citation type="submission" date="2020-09" db="EMBL/GenBank/DDBJ databases">
        <authorList>
            <person name="Sun Q."/>
            <person name="Kim S."/>
        </authorList>
    </citation>
    <scope>NUCLEOTIDE SEQUENCE</scope>
    <source>
        <strain evidence="1">KCTC 12988</strain>
    </source>
</reference>